<evidence type="ECO:0000313" key="2">
    <source>
        <dbReference type="EMBL" id="NYI10394.1"/>
    </source>
</evidence>
<dbReference type="Proteomes" id="UP000537326">
    <property type="component" value="Unassembled WGS sequence"/>
</dbReference>
<evidence type="ECO:0008006" key="4">
    <source>
        <dbReference type="Google" id="ProtNLM"/>
    </source>
</evidence>
<feature type="signal peptide" evidence="1">
    <location>
        <begin position="1"/>
        <end position="19"/>
    </location>
</feature>
<name>A0A7Y9YEW5_9ACTN</name>
<dbReference type="EMBL" id="JACBZI010000001">
    <property type="protein sequence ID" value="NYI10394.1"/>
    <property type="molecule type" value="Genomic_DNA"/>
</dbReference>
<gene>
    <name evidence="2" type="ORF">BKA05_001909</name>
</gene>
<dbReference type="RefSeq" id="WP_179531241.1">
    <property type="nucleotide sequence ID" value="NZ_BAAAPP010000003.1"/>
</dbReference>
<comment type="caution">
    <text evidence="2">The sequence shown here is derived from an EMBL/GenBank/DDBJ whole genome shotgun (WGS) entry which is preliminary data.</text>
</comment>
<sequence length="338" mass="36349">MTTSRGRLAAGLLLTCALATGCGGGADDEAQTFVLDDAFADASEATSYRVQSFTAQDLSSSLLGVDSETEIDEDRPDLTAEVTPGLSHMAVDLSAAMAPLSGDTDLGFELWVTPERITLDSRDYAALKEADPSADLGPFEPGVSYLDLTGVAEDRPEIVELMLGQGVTDLRQMSADLPEVLDDVERDGQTVTGTAPYAEVMAAMGTDVEQTSRSVAGGLALNLGIDVDELTELYVEFYEATPADVVIRLDADDSLSSVEFTVDLSDIYVSIFDRPEMFDPRPSEEELAQVEDLASDTEWVITVLQRFEIDEDLQVEPAPATDDDRTDQWVAFLDGAGF</sequence>
<proteinExistence type="predicted"/>
<accession>A0A7Y9YEW5</accession>
<keyword evidence="1" id="KW-0732">Signal</keyword>
<protein>
    <recommendedName>
        <fullName evidence="4">Osmoprotectant transport system substrate-binding protein</fullName>
    </recommendedName>
</protein>
<dbReference type="AlphaFoldDB" id="A0A7Y9YEW5"/>
<evidence type="ECO:0000256" key="1">
    <source>
        <dbReference type="SAM" id="SignalP"/>
    </source>
</evidence>
<keyword evidence="3" id="KW-1185">Reference proteome</keyword>
<reference evidence="2 3" key="1">
    <citation type="submission" date="2020-07" db="EMBL/GenBank/DDBJ databases">
        <title>Sequencing the genomes of 1000 actinobacteria strains.</title>
        <authorList>
            <person name="Klenk H.-P."/>
        </authorList>
    </citation>
    <scope>NUCLEOTIDE SEQUENCE [LARGE SCALE GENOMIC DNA]</scope>
    <source>
        <strain evidence="2 3">DSM 18248</strain>
    </source>
</reference>
<evidence type="ECO:0000313" key="3">
    <source>
        <dbReference type="Proteomes" id="UP000537326"/>
    </source>
</evidence>
<dbReference type="PROSITE" id="PS51257">
    <property type="entry name" value="PROKAR_LIPOPROTEIN"/>
    <property type="match status" value="1"/>
</dbReference>
<feature type="chain" id="PRO_5039215632" description="Osmoprotectant transport system substrate-binding protein" evidence="1">
    <location>
        <begin position="20"/>
        <end position="338"/>
    </location>
</feature>
<organism evidence="2 3">
    <name type="scientific">Nocardioides marinus</name>
    <dbReference type="NCBI Taxonomy" id="374514"/>
    <lineage>
        <taxon>Bacteria</taxon>
        <taxon>Bacillati</taxon>
        <taxon>Actinomycetota</taxon>
        <taxon>Actinomycetes</taxon>
        <taxon>Propionibacteriales</taxon>
        <taxon>Nocardioidaceae</taxon>
        <taxon>Nocardioides</taxon>
    </lineage>
</organism>